<feature type="domain" description="Reverse transcriptase Ty1/copia-type" evidence="1">
    <location>
        <begin position="11"/>
        <end position="117"/>
    </location>
</feature>
<dbReference type="CDD" id="cd09272">
    <property type="entry name" value="RNase_HI_RT_Ty1"/>
    <property type="match status" value="1"/>
</dbReference>
<organism evidence="2 3">
    <name type="scientific">Vitis vinifera</name>
    <name type="common">Grape</name>
    <dbReference type="NCBI Taxonomy" id="29760"/>
    <lineage>
        <taxon>Eukaryota</taxon>
        <taxon>Viridiplantae</taxon>
        <taxon>Streptophyta</taxon>
        <taxon>Embryophyta</taxon>
        <taxon>Tracheophyta</taxon>
        <taxon>Spermatophyta</taxon>
        <taxon>Magnoliopsida</taxon>
        <taxon>eudicotyledons</taxon>
        <taxon>Gunneridae</taxon>
        <taxon>Pentapetalae</taxon>
        <taxon>rosids</taxon>
        <taxon>Vitales</taxon>
        <taxon>Vitaceae</taxon>
        <taxon>Viteae</taxon>
        <taxon>Vitis</taxon>
    </lineage>
</organism>
<evidence type="ECO:0000313" key="3">
    <source>
        <dbReference type="Proteomes" id="UP000288805"/>
    </source>
</evidence>
<name>A0A438CQB5_VITVI</name>
<reference evidence="2 3" key="1">
    <citation type="journal article" date="2018" name="PLoS Genet.">
        <title>Population sequencing reveals clonal diversity and ancestral inbreeding in the grapevine cultivar Chardonnay.</title>
        <authorList>
            <person name="Roach M.J."/>
            <person name="Johnson D.L."/>
            <person name="Bohlmann J."/>
            <person name="van Vuuren H.J."/>
            <person name="Jones S.J."/>
            <person name="Pretorius I.S."/>
            <person name="Schmidt S.A."/>
            <person name="Borneman A.R."/>
        </authorList>
    </citation>
    <scope>NUCLEOTIDE SEQUENCE [LARGE SCALE GENOMIC DNA]</scope>
    <source>
        <strain evidence="3">cv. Chardonnay</strain>
        <tissue evidence="2">Leaf</tissue>
    </source>
</reference>
<dbReference type="InterPro" id="IPR013103">
    <property type="entry name" value="RVT_2"/>
</dbReference>
<protein>
    <submittedName>
        <fullName evidence="2">Retrovirus-related Pol polyprotein from transposon TNT 1-94</fullName>
    </submittedName>
</protein>
<feature type="domain" description="Reverse transcriptase Ty1/copia-type" evidence="1">
    <location>
        <begin position="118"/>
        <end position="178"/>
    </location>
</feature>
<dbReference type="PANTHER" id="PTHR11439:SF491">
    <property type="entry name" value="INTEGRASE CATALYTIC DOMAIN-CONTAINING PROTEIN"/>
    <property type="match status" value="1"/>
</dbReference>
<dbReference type="AlphaFoldDB" id="A0A438CQB5"/>
<dbReference type="Proteomes" id="UP000288805">
    <property type="component" value="Unassembled WGS sequence"/>
</dbReference>
<sequence length="326" mass="36978">MVEEMESLIKNKAWTLVDRPRNQIIVSCEWIFKTKEGILGVEKVRLVARGFTQREGVDYNEIFSLVVKHSSIRMILALVADRNMELEQLDVKVTFLHGELEETVYMQQPEGFVKDKNKSFLQAEFEMEDLGPAQKILGMEITRDRQKGELYLSQRSYIKKVIDRFGIKDAKPVSTPMAHYFKLTSSQSPTTDEEEKFMAKVPYASAVGSVMYSMKADLQAVVALSTTEAEYITETEAIKEAIWLKGITEELGLKQKAKHIDVKMPFVREIVTGGTVVVVKISTEDNLADMITKAITTGKFRHCLSLINIQECSSPLKVVTSLIRRN</sequence>
<dbReference type="Pfam" id="PF07727">
    <property type="entry name" value="RVT_2"/>
    <property type="match status" value="2"/>
</dbReference>
<proteinExistence type="predicted"/>
<evidence type="ECO:0000259" key="1">
    <source>
        <dbReference type="Pfam" id="PF07727"/>
    </source>
</evidence>
<dbReference type="PANTHER" id="PTHR11439">
    <property type="entry name" value="GAG-POL-RELATED RETROTRANSPOSON"/>
    <property type="match status" value="1"/>
</dbReference>
<evidence type="ECO:0000313" key="2">
    <source>
        <dbReference type="EMBL" id="RVW25411.1"/>
    </source>
</evidence>
<comment type="caution">
    <text evidence="2">The sequence shown here is derived from an EMBL/GenBank/DDBJ whole genome shotgun (WGS) entry which is preliminary data.</text>
</comment>
<gene>
    <name evidence="2" type="primary">POLX_3619</name>
    <name evidence="2" type="ORF">CK203_108432</name>
</gene>
<accession>A0A438CQB5</accession>
<dbReference type="EMBL" id="QGNW01002092">
    <property type="protein sequence ID" value="RVW25411.1"/>
    <property type="molecule type" value="Genomic_DNA"/>
</dbReference>